<name>A0A7W7WQ23_9ACTN</name>
<reference evidence="2 3" key="1">
    <citation type="submission" date="2020-08" db="EMBL/GenBank/DDBJ databases">
        <title>Sequencing the genomes of 1000 actinobacteria strains.</title>
        <authorList>
            <person name="Klenk H.-P."/>
        </authorList>
    </citation>
    <scope>NUCLEOTIDE SEQUENCE [LARGE SCALE GENOMIC DNA]</scope>
    <source>
        <strain evidence="2 3">DSM 45886</strain>
    </source>
</reference>
<evidence type="ECO:0000313" key="2">
    <source>
        <dbReference type="EMBL" id="MBB4958833.1"/>
    </source>
</evidence>
<sequence length="348" mass="37181">MRGVDRVGAGRIGRSWAATVADKQTVHANDRPGLVSRRALLRAGSLLGGTALVACTSSSQVTVPAEQNVDAPLRHPVPPAHTPTGVLAFFTEVEARTVEAVTARIIPGDARDPGAREAAVVTYIDAKLAEFKAFAEPTFLTPPFAEGYAGTPPPASVDAVPVPEDQLYRYGYQSGVTPQEAYRNGLPGLDRYARRRFGVPFVELTEADQDAVLDALDAVQQRSEGEQSEESGSTPAEEAGPARPEEAELDAVEADFGEVDPGEFFTMVRTDTIEGMFADPAYGGNRGLVGWNLVGYPGPQRAYSPEEMLVGARRQPQALDGLPAMNPDRRHQHGPEAVEQPRAGVRDG</sequence>
<dbReference type="GO" id="GO:0033717">
    <property type="term" value="F:gluconate 2-dehydrogenase (acceptor) activity"/>
    <property type="evidence" value="ECO:0007669"/>
    <property type="project" value="UniProtKB-EC"/>
</dbReference>
<accession>A0A7W7WQ23</accession>
<dbReference type="EC" id="1.1.99.3" evidence="2"/>
<feature type="region of interest" description="Disordered" evidence="1">
    <location>
        <begin position="220"/>
        <end position="247"/>
    </location>
</feature>
<dbReference type="InterPro" id="IPR027056">
    <property type="entry name" value="Gluconate_2DH_su3"/>
</dbReference>
<organism evidence="2 3">
    <name type="scientific">Micromonospora polyrhachis</name>
    <dbReference type="NCBI Taxonomy" id="1282883"/>
    <lineage>
        <taxon>Bacteria</taxon>
        <taxon>Bacillati</taxon>
        <taxon>Actinomycetota</taxon>
        <taxon>Actinomycetes</taxon>
        <taxon>Micromonosporales</taxon>
        <taxon>Micromonosporaceae</taxon>
        <taxon>Micromonospora</taxon>
    </lineage>
</organism>
<keyword evidence="2" id="KW-0560">Oxidoreductase</keyword>
<dbReference type="AlphaFoldDB" id="A0A7W7WQ23"/>
<dbReference type="RefSeq" id="WP_184534861.1">
    <property type="nucleotide sequence ID" value="NZ_JACHJW010000001.1"/>
</dbReference>
<dbReference type="Pfam" id="PF13618">
    <property type="entry name" value="Gluconate_2-dh3"/>
    <property type="match status" value="1"/>
</dbReference>
<dbReference type="EMBL" id="JACHJW010000001">
    <property type="protein sequence ID" value="MBB4958833.1"/>
    <property type="molecule type" value="Genomic_DNA"/>
</dbReference>
<feature type="compositionally biased region" description="Basic and acidic residues" evidence="1">
    <location>
        <begin position="327"/>
        <end position="336"/>
    </location>
</feature>
<protein>
    <submittedName>
        <fullName evidence="2">Gluconate 2-dehydrogenase gamma chain</fullName>
        <ecNumber evidence="2">1.1.99.3</ecNumber>
    </submittedName>
</protein>
<keyword evidence="3" id="KW-1185">Reference proteome</keyword>
<gene>
    <name evidence="2" type="ORF">FHR38_002566</name>
</gene>
<evidence type="ECO:0000313" key="3">
    <source>
        <dbReference type="Proteomes" id="UP000578819"/>
    </source>
</evidence>
<feature type="compositionally biased region" description="Low complexity" evidence="1">
    <location>
        <begin position="230"/>
        <end position="242"/>
    </location>
</feature>
<feature type="region of interest" description="Disordered" evidence="1">
    <location>
        <begin position="319"/>
        <end position="348"/>
    </location>
</feature>
<proteinExistence type="predicted"/>
<evidence type="ECO:0000256" key="1">
    <source>
        <dbReference type="SAM" id="MobiDB-lite"/>
    </source>
</evidence>
<dbReference type="Proteomes" id="UP000578819">
    <property type="component" value="Unassembled WGS sequence"/>
</dbReference>
<comment type="caution">
    <text evidence="2">The sequence shown here is derived from an EMBL/GenBank/DDBJ whole genome shotgun (WGS) entry which is preliminary data.</text>
</comment>